<dbReference type="RefSeq" id="XP_008819386.1">
    <property type="nucleotide sequence ID" value="XM_008821164.1"/>
</dbReference>
<evidence type="ECO:0000313" key="2">
    <source>
        <dbReference type="EMBL" id="EUD64027.1"/>
    </source>
</evidence>
<protein>
    <submittedName>
        <fullName evidence="2">Uncharacterized protein</fullName>
    </submittedName>
</protein>
<evidence type="ECO:0000313" key="3">
    <source>
        <dbReference type="Proteomes" id="UP000030640"/>
    </source>
</evidence>
<reference evidence="2 3" key="1">
    <citation type="submission" date="2013-02" db="EMBL/GenBank/DDBJ databases">
        <title>The Genome Sequence of Plasmodium inui San Antonio 1.</title>
        <authorList>
            <consortium name="The Broad Institute Genome Sequencing Platform"/>
            <consortium name="The Broad Institute Genome Sequencing Center for Infectious Disease"/>
            <person name="Neafsey D."/>
            <person name="Cheeseman I."/>
            <person name="Volkman S."/>
            <person name="Adams J."/>
            <person name="Walker B."/>
            <person name="Young S.K."/>
            <person name="Zeng Q."/>
            <person name="Gargeya S."/>
            <person name="Fitzgerald M."/>
            <person name="Haas B."/>
            <person name="Abouelleil A."/>
            <person name="Alvarado L."/>
            <person name="Arachchi H.M."/>
            <person name="Berlin A.M."/>
            <person name="Chapman S.B."/>
            <person name="Dewar J."/>
            <person name="Goldberg J."/>
            <person name="Griggs A."/>
            <person name="Gujja S."/>
            <person name="Hansen M."/>
            <person name="Howarth C."/>
            <person name="Imamovic A."/>
            <person name="Larimer J."/>
            <person name="McCowan C."/>
            <person name="Murphy C."/>
            <person name="Neiman D."/>
            <person name="Pearson M."/>
            <person name="Priest M."/>
            <person name="Roberts A."/>
            <person name="Saif S."/>
            <person name="Shea T."/>
            <person name="Sisk P."/>
            <person name="Sykes S."/>
            <person name="Wortman J."/>
            <person name="Nusbaum C."/>
            <person name="Birren B."/>
        </authorList>
    </citation>
    <scope>NUCLEOTIDE SEQUENCE [LARGE SCALE GENOMIC DNA]</scope>
    <source>
        <strain evidence="2 3">San Antonio 1</strain>
    </source>
</reference>
<dbReference type="Proteomes" id="UP000030640">
    <property type="component" value="Unassembled WGS sequence"/>
</dbReference>
<gene>
    <name evidence="2" type="ORF">C922_05593</name>
</gene>
<keyword evidence="1" id="KW-0472">Membrane</keyword>
<keyword evidence="1" id="KW-0812">Transmembrane</keyword>
<accession>W6ZT14</accession>
<organism evidence="2 3">
    <name type="scientific">Plasmodium inui San Antonio 1</name>
    <dbReference type="NCBI Taxonomy" id="1237626"/>
    <lineage>
        <taxon>Eukaryota</taxon>
        <taxon>Sar</taxon>
        <taxon>Alveolata</taxon>
        <taxon>Apicomplexa</taxon>
        <taxon>Aconoidasida</taxon>
        <taxon>Haemosporida</taxon>
        <taxon>Plasmodiidae</taxon>
        <taxon>Plasmodium</taxon>
        <taxon>Plasmodium (Plasmodium)</taxon>
    </lineage>
</organism>
<dbReference type="AlphaFoldDB" id="W6ZT14"/>
<proteinExistence type="predicted"/>
<name>W6ZT14_9APIC</name>
<feature type="transmembrane region" description="Helical" evidence="1">
    <location>
        <begin position="333"/>
        <end position="353"/>
    </location>
</feature>
<keyword evidence="3" id="KW-1185">Reference proteome</keyword>
<keyword evidence="1" id="KW-1133">Transmembrane helix</keyword>
<dbReference type="EMBL" id="KI965565">
    <property type="protein sequence ID" value="EUD64027.1"/>
    <property type="molecule type" value="Genomic_DNA"/>
</dbReference>
<dbReference type="GeneID" id="20040867"/>
<sequence>MGISLQEYIKDVWKRSPCSNNSNQIKSDNFELCDLRTGGRRSGIIIPAERGPTPRGGNVMSREAIKVRAVMVCRAIEGWMSNLGLHRGQPLKWEEDKCKITNLGVPNGGRDEKKCPRKDQLENWQAFDSSTPLYLQQERHCTFRACIDLMSIFFNIYSEYNSSKLKEAQATGTKICQEISEGLSKWGGQEVANRIMEEWFLRTPGKVSNSYIRMSDGEPLSQTLSILLNQMGFPILGVQCTKEQDSPSKFQDSCVYTAPGQCEIMGGDEEAEAQVTRTGVISEKIINQVKQREEETSGEGDITKQTEQFRRQTETSARAVEEKLRAGRSSFNVYMPILGTVLPLLGIAVFIYMRKRGNKRHIIPRLNPTCPNEEQIIRPNSRRGVITYRGSRPTPGHESVNIE</sequence>
<dbReference type="VEuPathDB" id="PlasmoDB:C922_05593"/>
<evidence type="ECO:0000256" key="1">
    <source>
        <dbReference type="SAM" id="Phobius"/>
    </source>
</evidence>